<dbReference type="PANTHER" id="PTHR21338">
    <property type="entry name" value="MITOCHONDRIAL RIBOSOMAL PROTEIN L41"/>
    <property type="match status" value="1"/>
</dbReference>
<dbReference type="AlphaFoldDB" id="A0A7H9B8P5"/>
<keyword evidence="4" id="KW-0689">Ribosomal protein</keyword>
<accession>A0A7H9B8P5</accession>
<dbReference type="GeneID" id="59238613"/>
<reference evidence="7 8" key="1">
    <citation type="submission" date="2020-07" db="EMBL/GenBank/DDBJ databases">
        <title>The yeast mating-type switching endonuclease HO is a domesticated member of an unorthodox homing genetic element family.</title>
        <authorList>
            <person name="Coughlan A.Y."/>
            <person name="Lombardi L."/>
            <person name="Braun-Galleani S."/>
            <person name="Martos A.R."/>
            <person name="Galeote V."/>
            <person name="Bigey F."/>
            <person name="Dequin S."/>
            <person name="Byrne K.P."/>
            <person name="Wolfe K.H."/>
        </authorList>
    </citation>
    <scope>NUCLEOTIDE SEQUENCE [LARGE SCALE GENOMIC DNA]</scope>
    <source>
        <strain evidence="7 8">NRRL Y-6702</strain>
    </source>
</reference>
<evidence type="ECO:0000256" key="2">
    <source>
        <dbReference type="ARBA" id="ARBA00010152"/>
    </source>
</evidence>
<keyword evidence="3" id="KW-0809">Transit peptide</keyword>
<keyword evidence="5" id="KW-0496">Mitochondrion</keyword>
<evidence type="ECO:0008006" key="9">
    <source>
        <dbReference type="Google" id="ProtNLM"/>
    </source>
</evidence>
<evidence type="ECO:0000256" key="6">
    <source>
        <dbReference type="ARBA" id="ARBA00023274"/>
    </source>
</evidence>
<dbReference type="PANTHER" id="PTHR21338:SF0">
    <property type="entry name" value="LARGE RIBOSOMAL SUBUNIT PROTEIN ML41"/>
    <property type="match status" value="1"/>
</dbReference>
<evidence type="ECO:0000313" key="7">
    <source>
        <dbReference type="EMBL" id="QLG74810.1"/>
    </source>
</evidence>
<dbReference type="OrthoDB" id="408933at2759"/>
<dbReference type="InterPro" id="IPR019189">
    <property type="entry name" value="Ribosomal_mL41"/>
</dbReference>
<evidence type="ECO:0000256" key="1">
    <source>
        <dbReference type="ARBA" id="ARBA00004173"/>
    </source>
</evidence>
<protein>
    <recommendedName>
        <fullName evidence="9">Ribosomal protein L27/L41, mitochondrial</fullName>
    </recommendedName>
</protein>
<dbReference type="Proteomes" id="UP000509704">
    <property type="component" value="Chromosome 8"/>
</dbReference>
<proteinExistence type="inferred from homology"/>
<comment type="similarity">
    <text evidence="2">Belongs to the mitochondrion-specific ribosomal protein mL41 family.</text>
</comment>
<dbReference type="GO" id="GO:0005762">
    <property type="term" value="C:mitochondrial large ribosomal subunit"/>
    <property type="evidence" value="ECO:0007669"/>
    <property type="project" value="InterPro"/>
</dbReference>
<evidence type="ECO:0000256" key="3">
    <source>
        <dbReference type="ARBA" id="ARBA00022946"/>
    </source>
</evidence>
<gene>
    <name evidence="7" type="ORF">HG535_0H01370</name>
</gene>
<evidence type="ECO:0000256" key="5">
    <source>
        <dbReference type="ARBA" id="ARBA00023128"/>
    </source>
</evidence>
<dbReference type="RefSeq" id="XP_037146535.1">
    <property type="nucleotide sequence ID" value="XM_037290640.1"/>
</dbReference>
<dbReference type="KEGG" id="zmk:HG535_0H01370"/>
<dbReference type="Pfam" id="PF09809">
    <property type="entry name" value="MRP-L27"/>
    <property type="match status" value="1"/>
</dbReference>
<sequence length="145" mass="16732">MKPTSINLFKESPISLLTRPWKKYRDGTLFYGQSKSGNRRTALTTKQGNKTMYKGTRSSGIGKHTRYGGYTIQWNKVRTFVTPQDYNVELKPLVSHNVPELRHNFKGFQKGILDSRLYFDKLREYVKNGKAQSDGSDVNCYIERG</sequence>
<dbReference type="EMBL" id="CP058611">
    <property type="protein sequence ID" value="QLG74810.1"/>
    <property type="molecule type" value="Genomic_DNA"/>
</dbReference>
<dbReference type="GO" id="GO:0006412">
    <property type="term" value="P:translation"/>
    <property type="evidence" value="ECO:0007669"/>
    <property type="project" value="TreeGrafter"/>
</dbReference>
<organism evidence="7 8">
    <name type="scientific">Zygotorulaspora mrakii</name>
    <name type="common">Zygosaccharomyces mrakii</name>
    <dbReference type="NCBI Taxonomy" id="42260"/>
    <lineage>
        <taxon>Eukaryota</taxon>
        <taxon>Fungi</taxon>
        <taxon>Dikarya</taxon>
        <taxon>Ascomycota</taxon>
        <taxon>Saccharomycotina</taxon>
        <taxon>Saccharomycetes</taxon>
        <taxon>Saccharomycetales</taxon>
        <taxon>Saccharomycetaceae</taxon>
        <taxon>Zygotorulaspora</taxon>
    </lineage>
</organism>
<evidence type="ECO:0000313" key="8">
    <source>
        <dbReference type="Proteomes" id="UP000509704"/>
    </source>
</evidence>
<keyword evidence="8" id="KW-1185">Reference proteome</keyword>
<evidence type="ECO:0000256" key="4">
    <source>
        <dbReference type="ARBA" id="ARBA00022980"/>
    </source>
</evidence>
<comment type="subcellular location">
    <subcellularLocation>
        <location evidence="1">Mitochondrion</location>
    </subcellularLocation>
</comment>
<keyword evidence="6" id="KW-0687">Ribonucleoprotein</keyword>
<name>A0A7H9B8P5_ZYGMR</name>
<dbReference type="GO" id="GO:0003735">
    <property type="term" value="F:structural constituent of ribosome"/>
    <property type="evidence" value="ECO:0007669"/>
    <property type="project" value="InterPro"/>
</dbReference>